<dbReference type="SUPFAM" id="SSF53474">
    <property type="entry name" value="alpha/beta-Hydrolases"/>
    <property type="match status" value="1"/>
</dbReference>
<reference evidence="6" key="1">
    <citation type="journal article" date="2019" name="Int. J. Syst. Evol. Microbiol.">
        <title>The Global Catalogue of Microorganisms (GCM) 10K type strain sequencing project: providing services to taxonomists for standard genome sequencing and annotation.</title>
        <authorList>
            <consortium name="The Broad Institute Genomics Platform"/>
            <consortium name="The Broad Institute Genome Sequencing Center for Infectious Disease"/>
            <person name="Wu L."/>
            <person name="Ma J."/>
        </authorList>
    </citation>
    <scope>NUCLEOTIDE SEQUENCE [LARGE SCALE GENOMIC DNA]</scope>
    <source>
        <strain evidence="6">JCM 17939</strain>
    </source>
</reference>
<dbReference type="Gene3D" id="3.40.50.1820">
    <property type="entry name" value="alpha/beta hydrolase"/>
    <property type="match status" value="1"/>
</dbReference>
<dbReference type="PANTHER" id="PTHR10272:SF0">
    <property type="entry name" value="PLATELET-ACTIVATING FACTOR ACETYLHYDROLASE"/>
    <property type="match status" value="1"/>
</dbReference>
<keyword evidence="6" id="KW-1185">Reference proteome</keyword>
<dbReference type="EMBL" id="BAABHK010000013">
    <property type="protein sequence ID" value="GAA4634325.1"/>
    <property type="molecule type" value="Genomic_DNA"/>
</dbReference>
<evidence type="ECO:0000256" key="3">
    <source>
        <dbReference type="ARBA" id="ARBA00023098"/>
    </source>
</evidence>
<dbReference type="Pfam" id="PF03403">
    <property type="entry name" value="PAF-AH_p_II"/>
    <property type="match status" value="2"/>
</dbReference>
<name>A0ABP8UKD0_9ACTN</name>
<keyword evidence="3" id="KW-0443">Lipid metabolism</keyword>
<evidence type="ECO:0000256" key="4">
    <source>
        <dbReference type="SAM" id="SignalP"/>
    </source>
</evidence>
<evidence type="ECO:0000256" key="1">
    <source>
        <dbReference type="ARBA" id="ARBA00022801"/>
    </source>
</evidence>
<sequence>MAVIRIRRTATAAVLALVLPLPVVAAGQAVAAPVSAQFTAAPAAASDPYGLHAELPRPTGPHAVGREILHLVDKHRPDPWVPSAGPRQLMVSVYYPARPGTGGPAPYMTTEAARLMLQMKVPGTTIPAEAVSETRTWAHSGARPEHGRFPLVLLSPGFTMPRTELTSLAEDLASRGYVVALVDHTYENSGTTFPDGRTLTCVICDKPPTGGSGVVAESRAKDVSFVIDELTDHRRPGWRHSHMIDTRRIGMAGHSLGGAAAVPTMVTDKRVRAGVNLDGTMDAPVPAAGLGGRPFMMVNHDMGGAVDPTWASAWANLDGWKRWLTVSGSNHGSFTDVPILAEKLGIPVPPGTTISAQRSVQITRTYVRAFFDLHLRGIPEPVLDGPSAAYPEVSFHH</sequence>
<proteinExistence type="predicted"/>
<keyword evidence="4" id="KW-0732">Signal</keyword>
<evidence type="ECO:0000313" key="6">
    <source>
        <dbReference type="Proteomes" id="UP001501442"/>
    </source>
</evidence>
<dbReference type="Proteomes" id="UP001501442">
    <property type="component" value="Unassembled WGS sequence"/>
</dbReference>
<keyword evidence="1" id="KW-0378">Hydrolase</keyword>
<organism evidence="5 6">
    <name type="scientific">Actinoallomurus vinaceus</name>
    <dbReference type="NCBI Taxonomy" id="1080074"/>
    <lineage>
        <taxon>Bacteria</taxon>
        <taxon>Bacillati</taxon>
        <taxon>Actinomycetota</taxon>
        <taxon>Actinomycetes</taxon>
        <taxon>Streptosporangiales</taxon>
        <taxon>Thermomonosporaceae</taxon>
        <taxon>Actinoallomurus</taxon>
    </lineage>
</organism>
<keyword evidence="2" id="KW-0442">Lipid degradation</keyword>
<accession>A0ABP8UKD0</accession>
<evidence type="ECO:0000313" key="5">
    <source>
        <dbReference type="EMBL" id="GAA4634325.1"/>
    </source>
</evidence>
<gene>
    <name evidence="5" type="ORF">GCM10023196_075390</name>
</gene>
<dbReference type="InterPro" id="IPR029058">
    <property type="entry name" value="AB_hydrolase_fold"/>
</dbReference>
<protein>
    <submittedName>
        <fullName evidence="5">Lipase</fullName>
    </submittedName>
</protein>
<feature type="signal peptide" evidence="4">
    <location>
        <begin position="1"/>
        <end position="25"/>
    </location>
</feature>
<comment type="caution">
    <text evidence="5">The sequence shown here is derived from an EMBL/GenBank/DDBJ whole genome shotgun (WGS) entry which is preliminary data.</text>
</comment>
<dbReference type="PANTHER" id="PTHR10272">
    <property type="entry name" value="PLATELET-ACTIVATING FACTOR ACETYLHYDROLASE"/>
    <property type="match status" value="1"/>
</dbReference>
<evidence type="ECO:0000256" key="2">
    <source>
        <dbReference type="ARBA" id="ARBA00022963"/>
    </source>
</evidence>
<feature type="chain" id="PRO_5045870685" evidence="4">
    <location>
        <begin position="26"/>
        <end position="397"/>
    </location>
</feature>